<keyword evidence="3" id="KW-1185">Reference proteome</keyword>
<dbReference type="InterPro" id="IPR005135">
    <property type="entry name" value="Endo/exonuclease/phosphatase"/>
</dbReference>
<evidence type="ECO:0000313" key="2">
    <source>
        <dbReference type="Ensembl" id="ENSONIP00000061545.1"/>
    </source>
</evidence>
<sequence length="918" mass="104458">MARSQASIQMGNRDLQLVSWNGRGLGSVVKRGKVFKHLKSLCADVIFLQETHIKSTMRHVLKCNWISQIYQSPFTSHARGVAILFKKNVPFQLKSVINDPQGRYIMVSGMIASLPLALLNIYGPNTDEPMFFRKVFDLLPDDTDSNIVIAGDWNCYLDPYLDRLSSRPPLEIASVRLLNNLSKARNLVDIWRLQHPTDKDYSFYSGVHKSYSRIDYFLVSSSLISQISNSRYHNILISDHSPTSISLSRSLPKVNYSWRFNPTLLSDEKFIKYITPKLRDFLDSNDNGEVSDSTLWETLKVVMRGEIISYSSGLKKEKMKRLSEINSAIPRLERAYQNSKSPEDYRELLKLKYEYNAIMSDQVTNLLLKLKHKYFEIGDKPSKLLAQQLKGTQASRAIHKIRSKSGAFLTNPIEINKRFREFYQELYSSQLNVPQSALNDFFDSLCLPRLNEAARDQLDSDFTLQEVVAAIKSFASGKASGPDGFGIEFYKKFSDGLASFLLRMMRDSKNRGVLPQTLYEANISLILKKGRDDLDPANFRPIALQNFDRKVITKILATTLNKYLTSIIHPDQTGFIPGRLSFFNVRRLLNTIYSDHGSSGGAAILALDAHKAFDQVEWFYMFESLRKFGFGEIFISWVKLVYANPICSVLTNGERSAPFPLQRSVQQGCPLSAALFALALEPLAIKIRAHPKLQGLLVGGVETVISLYADDVLLYLRNAEESVPSLLNLVTSFGKISGYTINWVKSELMPLSKTGSPSFLCNVPFKIVNDHLTYLGLTVPKDPKLIFSLNFAEFLSRLKHNIESWKILHLSMVGRINSIKMVSLPRFLYLCQNLPIYLTSSFFKELDSIITSYIWNNKNPRISKLHLQKSKLEGGLSLPIFKHYYWAANLRALTFWQQTSSDLGNFNIPFGLKWRLAL</sequence>
<dbReference type="PROSITE" id="PS50878">
    <property type="entry name" value="RT_POL"/>
    <property type="match status" value="1"/>
</dbReference>
<reference evidence="2" key="3">
    <citation type="submission" date="2025-09" db="UniProtKB">
        <authorList>
            <consortium name="Ensembl"/>
        </authorList>
    </citation>
    <scope>IDENTIFICATION</scope>
</reference>
<accession>A0A669DRN8</accession>
<name>A0A669DRN8_ORENI</name>
<dbReference type="InParanoid" id="A0A669DRN8"/>
<organism evidence="2 3">
    <name type="scientific">Oreochromis niloticus</name>
    <name type="common">Nile tilapia</name>
    <name type="synonym">Tilapia nilotica</name>
    <dbReference type="NCBI Taxonomy" id="8128"/>
    <lineage>
        <taxon>Eukaryota</taxon>
        <taxon>Metazoa</taxon>
        <taxon>Chordata</taxon>
        <taxon>Craniata</taxon>
        <taxon>Vertebrata</taxon>
        <taxon>Euteleostomi</taxon>
        <taxon>Actinopterygii</taxon>
        <taxon>Neopterygii</taxon>
        <taxon>Teleostei</taxon>
        <taxon>Neoteleostei</taxon>
        <taxon>Acanthomorphata</taxon>
        <taxon>Ovalentaria</taxon>
        <taxon>Cichlomorphae</taxon>
        <taxon>Cichliformes</taxon>
        <taxon>Cichlidae</taxon>
        <taxon>African cichlids</taxon>
        <taxon>Pseudocrenilabrinae</taxon>
        <taxon>Oreochromini</taxon>
        <taxon>Oreochromis</taxon>
    </lineage>
</organism>
<dbReference type="Proteomes" id="UP000005207">
    <property type="component" value="Linkage group LG17"/>
</dbReference>
<dbReference type="PANTHER" id="PTHR31635">
    <property type="entry name" value="REVERSE TRANSCRIPTASE DOMAIN-CONTAINING PROTEIN-RELATED"/>
    <property type="match status" value="1"/>
</dbReference>
<dbReference type="GeneTree" id="ENSGT01150000286916"/>
<dbReference type="InterPro" id="IPR036691">
    <property type="entry name" value="Endo/exonu/phosph_ase_sf"/>
</dbReference>
<dbReference type="OMA" id="KHYYWAA"/>
<evidence type="ECO:0000259" key="1">
    <source>
        <dbReference type="PROSITE" id="PS50878"/>
    </source>
</evidence>
<dbReference type="Pfam" id="PF03372">
    <property type="entry name" value="Exo_endo_phos"/>
    <property type="match status" value="1"/>
</dbReference>
<reference evidence="2" key="2">
    <citation type="submission" date="2025-08" db="UniProtKB">
        <authorList>
            <consortium name="Ensembl"/>
        </authorList>
    </citation>
    <scope>IDENTIFICATION</scope>
</reference>
<protein>
    <recommendedName>
        <fullName evidence="1">Reverse transcriptase domain-containing protein</fullName>
    </recommendedName>
</protein>
<dbReference type="CDD" id="cd09076">
    <property type="entry name" value="L1-EN"/>
    <property type="match status" value="1"/>
</dbReference>
<evidence type="ECO:0000313" key="3">
    <source>
        <dbReference type="Proteomes" id="UP000005207"/>
    </source>
</evidence>
<dbReference type="Pfam" id="PF00078">
    <property type="entry name" value="RVT_1"/>
    <property type="match status" value="1"/>
</dbReference>
<feature type="domain" description="Reverse transcriptase" evidence="1">
    <location>
        <begin position="507"/>
        <end position="779"/>
    </location>
</feature>
<reference evidence="3" key="1">
    <citation type="submission" date="2012-01" db="EMBL/GenBank/DDBJ databases">
        <title>The Genome Sequence of Oreochromis niloticus (Nile Tilapia).</title>
        <authorList>
            <consortium name="Broad Institute Genome Assembly Team"/>
            <consortium name="Broad Institute Sequencing Platform"/>
            <person name="Di Palma F."/>
            <person name="Johnson J."/>
            <person name="Lander E.S."/>
            <person name="Lindblad-Toh K."/>
        </authorList>
    </citation>
    <scope>NUCLEOTIDE SEQUENCE [LARGE SCALE GENOMIC DNA]</scope>
</reference>
<dbReference type="CDD" id="cd01650">
    <property type="entry name" value="RT_nLTR_like"/>
    <property type="match status" value="1"/>
</dbReference>
<dbReference type="SUPFAM" id="SSF56219">
    <property type="entry name" value="DNase I-like"/>
    <property type="match status" value="1"/>
</dbReference>
<dbReference type="Ensembl" id="ENSONIT00000078428.1">
    <property type="protein sequence ID" value="ENSONIP00000061545.1"/>
    <property type="gene ID" value="ENSONIG00000035088.1"/>
</dbReference>
<dbReference type="GO" id="GO:0003824">
    <property type="term" value="F:catalytic activity"/>
    <property type="evidence" value="ECO:0007669"/>
    <property type="project" value="InterPro"/>
</dbReference>
<dbReference type="InterPro" id="IPR000477">
    <property type="entry name" value="RT_dom"/>
</dbReference>
<dbReference type="PANTHER" id="PTHR31635:SF196">
    <property type="entry name" value="REVERSE TRANSCRIPTASE DOMAIN-CONTAINING PROTEIN-RELATED"/>
    <property type="match status" value="1"/>
</dbReference>
<dbReference type="AlphaFoldDB" id="A0A669DRN8"/>
<dbReference type="Gene3D" id="3.60.10.10">
    <property type="entry name" value="Endonuclease/exonuclease/phosphatase"/>
    <property type="match status" value="1"/>
</dbReference>
<proteinExistence type="predicted"/>